<reference evidence="1 2" key="1">
    <citation type="submission" date="2018-12" db="EMBL/GenBank/DDBJ databases">
        <authorList>
            <consortium name="Pathogen Informatics"/>
        </authorList>
    </citation>
    <scope>NUCLEOTIDE SEQUENCE [LARGE SCALE GENOMIC DNA]</scope>
    <source>
        <strain evidence="1 2">NCTC10485</strain>
    </source>
</reference>
<protein>
    <submittedName>
        <fullName evidence="1">Uncharacterized protein conserved in bacteria</fullName>
    </submittedName>
</protein>
<dbReference type="AlphaFoldDB" id="A0A3S5EHV8"/>
<name>A0A3S5EHV8_MYCCI</name>
<evidence type="ECO:0000313" key="1">
    <source>
        <dbReference type="EMBL" id="VEG44515.1"/>
    </source>
</evidence>
<gene>
    <name evidence="1" type="ORF">NCTC10485_00192</name>
</gene>
<evidence type="ECO:0000313" key="2">
    <source>
        <dbReference type="Proteomes" id="UP000282551"/>
    </source>
</evidence>
<dbReference type="RefSeq" id="WP_235666329.1">
    <property type="nucleotide sequence ID" value="NZ_AP022604.1"/>
</dbReference>
<dbReference type="EMBL" id="LR134355">
    <property type="protein sequence ID" value="VEG44515.1"/>
    <property type="molecule type" value="Genomic_DNA"/>
</dbReference>
<sequence>MTSDADAGIDEQVAVAGEFHDQLTALGYTDTSGNRYVRGEQAVDLLVPTEAKPGKRYFGERAFDGAPGLRLALASAPIPVAVTARLTDGSSLEFEVPVPDVEAAFVMKMLAWTVRESERDVQDLQTLLDIVASEPNYRASPWRMDEPLATSRGERKDAARAAQRMLASPPRRVPARVRLLLRKHVSRSP</sequence>
<dbReference type="Proteomes" id="UP000282551">
    <property type="component" value="Chromosome"/>
</dbReference>
<accession>A0A3S5EHV8</accession>
<keyword evidence="2" id="KW-1185">Reference proteome</keyword>
<proteinExistence type="predicted"/>
<organism evidence="1 2">
    <name type="scientific">Mycolicibacterium chitae</name>
    <name type="common">Mycobacterium chitae</name>
    <dbReference type="NCBI Taxonomy" id="1792"/>
    <lineage>
        <taxon>Bacteria</taxon>
        <taxon>Bacillati</taxon>
        <taxon>Actinomycetota</taxon>
        <taxon>Actinomycetes</taxon>
        <taxon>Mycobacteriales</taxon>
        <taxon>Mycobacteriaceae</taxon>
        <taxon>Mycolicibacterium</taxon>
    </lineage>
</organism>